<comment type="caution">
    <text evidence="1">The sequence shown here is derived from an EMBL/GenBank/DDBJ whole genome shotgun (WGS) entry which is preliminary data.</text>
</comment>
<name>A0ABY2JCW1_9MICO</name>
<accession>A0ABY2JCW1</accession>
<evidence type="ECO:0000313" key="2">
    <source>
        <dbReference type="Proteomes" id="UP000298355"/>
    </source>
</evidence>
<gene>
    <name evidence="1" type="ORF">E3O65_00625</name>
</gene>
<dbReference type="EMBL" id="SOGJ01000004">
    <property type="protein sequence ID" value="TFD01839.1"/>
    <property type="molecule type" value="Genomic_DNA"/>
</dbReference>
<sequence>MAGVDVDGTNVSASGYVSGVIESGGECTFIFAQGDSVLSAVSESSLDRLSTSCGTIQIPSADFSRGSWTASLEYKSVTVATTSQPMSLEIP</sequence>
<evidence type="ECO:0000313" key="1">
    <source>
        <dbReference type="EMBL" id="TFD01839.1"/>
    </source>
</evidence>
<proteinExistence type="predicted"/>
<keyword evidence="2" id="KW-1185">Reference proteome</keyword>
<protein>
    <submittedName>
        <fullName evidence="1">Uncharacterized protein</fullName>
    </submittedName>
</protein>
<reference evidence="1 2" key="1">
    <citation type="submission" date="2019-03" db="EMBL/GenBank/DDBJ databases">
        <title>Genomics of glacier-inhabiting Cryobacterium strains.</title>
        <authorList>
            <person name="Liu Q."/>
            <person name="Xin Y.-H."/>
        </authorList>
    </citation>
    <scope>NUCLEOTIDE SEQUENCE [LARGE SCALE GENOMIC DNA]</scope>
    <source>
        <strain evidence="1 2">TMT4-23</strain>
    </source>
</reference>
<dbReference type="RefSeq" id="WP_134361822.1">
    <property type="nucleotide sequence ID" value="NZ_SOGJ01000004.1"/>
</dbReference>
<organism evidence="1 2">
    <name type="scientific">Cryobacterium breve</name>
    <dbReference type="NCBI Taxonomy" id="1259258"/>
    <lineage>
        <taxon>Bacteria</taxon>
        <taxon>Bacillati</taxon>
        <taxon>Actinomycetota</taxon>
        <taxon>Actinomycetes</taxon>
        <taxon>Micrococcales</taxon>
        <taxon>Microbacteriaceae</taxon>
        <taxon>Cryobacterium</taxon>
    </lineage>
</organism>
<dbReference type="Proteomes" id="UP000298355">
    <property type="component" value="Unassembled WGS sequence"/>
</dbReference>